<evidence type="ECO:0008006" key="15">
    <source>
        <dbReference type="Google" id="ProtNLM"/>
    </source>
</evidence>
<evidence type="ECO:0000256" key="9">
    <source>
        <dbReference type="PROSITE-ProRule" id="PRU00282"/>
    </source>
</evidence>
<keyword evidence="3 10" id="KW-0813">Transport</keyword>
<keyword evidence="6" id="KW-0999">Mitochondrion inner membrane</keyword>
<feature type="repeat" description="Solcar" evidence="9">
    <location>
        <begin position="135"/>
        <end position="217"/>
    </location>
</feature>
<dbReference type="GO" id="GO:0015217">
    <property type="term" value="F:ADP transmembrane transporter activity"/>
    <property type="evidence" value="ECO:0007669"/>
    <property type="project" value="TreeGrafter"/>
</dbReference>
<dbReference type="PROSITE" id="PS50920">
    <property type="entry name" value="SOLCAR"/>
    <property type="match status" value="3"/>
</dbReference>
<dbReference type="Proteomes" id="UP001152649">
    <property type="component" value="Unassembled WGS sequence"/>
</dbReference>
<evidence type="ECO:0000256" key="3">
    <source>
        <dbReference type="ARBA" id="ARBA00022448"/>
    </source>
</evidence>
<keyword evidence="5" id="KW-0677">Repeat</keyword>
<dbReference type="Pfam" id="PF00153">
    <property type="entry name" value="Mito_carr"/>
    <property type="match status" value="3"/>
</dbReference>
<comment type="similarity">
    <text evidence="2 10">Belongs to the mitochondrial carrier (TC 2.A.29) family.</text>
</comment>
<dbReference type="AlphaFoldDB" id="A0A9W4K1C2"/>
<sequence>MAHQHPMSPWEGVVSGTTAAILANMIVYPVDITFSVKTRLQVQVRQRPQETTDREKQLTTEPTLEDHAHHDGAIGAICQILRDEGVLGLYSGLGSSILGTASMNFAYFYWSTAARNFQVSIFKRYGLSNTNSISKELLLGAVGGALAQLCTNPIAVISTRQQTRKRNEQKRSIWETMLDIIHGEDGWPGLWRGLKVNLILVINPMITYGFYQWLRERLLGLKKGTILGSFDAFMLGALSKVLATIATHPLIVAKTMLQSKPPECRNGKAFAGFTEVLLYIAKNEGLFRLYKGLLPQIVKGFLVQGLMMMLKER</sequence>
<feature type="repeat" description="Solcar" evidence="9">
    <location>
        <begin position="227"/>
        <end position="313"/>
    </location>
</feature>
<evidence type="ECO:0000256" key="5">
    <source>
        <dbReference type="ARBA" id="ARBA00022737"/>
    </source>
</evidence>
<feature type="transmembrane region" description="Helical" evidence="12">
    <location>
        <begin position="87"/>
        <end position="110"/>
    </location>
</feature>
<protein>
    <recommendedName>
        <fullName evidence="15">Mitochondrial thiamine pyrophosphate carrier 1</fullName>
    </recommendedName>
</protein>
<keyword evidence="4 9" id="KW-0812">Transmembrane</keyword>
<keyword evidence="8 9" id="KW-0472">Membrane</keyword>
<dbReference type="OrthoDB" id="446044at2759"/>
<comment type="caution">
    <text evidence="13">The sequence shown here is derived from an EMBL/GenBank/DDBJ whole genome shotgun (WGS) entry which is preliminary data.</text>
</comment>
<feature type="region of interest" description="Disordered" evidence="11">
    <location>
        <begin position="44"/>
        <end position="64"/>
    </location>
</feature>
<dbReference type="InterPro" id="IPR018108">
    <property type="entry name" value="MCP_transmembrane"/>
</dbReference>
<dbReference type="Gene3D" id="1.50.40.10">
    <property type="entry name" value="Mitochondrial carrier domain"/>
    <property type="match status" value="1"/>
</dbReference>
<dbReference type="GO" id="GO:0016020">
    <property type="term" value="C:membrane"/>
    <property type="evidence" value="ECO:0007669"/>
    <property type="project" value="UniProtKB-SubCell"/>
</dbReference>
<evidence type="ECO:0000256" key="12">
    <source>
        <dbReference type="SAM" id="Phobius"/>
    </source>
</evidence>
<proteinExistence type="inferred from homology"/>
<feature type="compositionally biased region" description="Basic and acidic residues" evidence="11">
    <location>
        <begin position="47"/>
        <end position="64"/>
    </location>
</feature>
<dbReference type="PANTHER" id="PTHR45939">
    <property type="entry name" value="PEROXISOMAL MEMBRANE PROTEIN PMP34-RELATED"/>
    <property type="match status" value="1"/>
</dbReference>
<gene>
    <name evidence="13" type="ORF">PSALAMII_LOCUS10121</name>
</gene>
<name>A0A9W4K1C2_9EURO</name>
<evidence type="ECO:0000256" key="2">
    <source>
        <dbReference type="ARBA" id="ARBA00006375"/>
    </source>
</evidence>
<evidence type="ECO:0000256" key="10">
    <source>
        <dbReference type="RuleBase" id="RU000488"/>
    </source>
</evidence>
<evidence type="ECO:0000256" key="4">
    <source>
        <dbReference type="ARBA" id="ARBA00022692"/>
    </source>
</evidence>
<keyword evidence="7 12" id="KW-1133">Transmembrane helix</keyword>
<evidence type="ECO:0000256" key="8">
    <source>
        <dbReference type="ARBA" id="ARBA00023136"/>
    </source>
</evidence>
<reference evidence="13" key="1">
    <citation type="submission" date="2021-07" db="EMBL/GenBank/DDBJ databases">
        <authorList>
            <person name="Branca A.L. A."/>
        </authorList>
    </citation>
    <scope>NUCLEOTIDE SEQUENCE</scope>
</reference>
<evidence type="ECO:0000313" key="13">
    <source>
        <dbReference type="EMBL" id="CAG8423224.1"/>
    </source>
</evidence>
<feature type="repeat" description="Solcar" evidence="9">
    <location>
        <begin position="11"/>
        <end position="117"/>
    </location>
</feature>
<feature type="transmembrane region" description="Helical" evidence="12">
    <location>
        <begin position="226"/>
        <end position="251"/>
    </location>
</feature>
<dbReference type="SUPFAM" id="SSF103506">
    <property type="entry name" value="Mitochondrial carrier"/>
    <property type="match status" value="1"/>
</dbReference>
<keyword evidence="6" id="KW-0496">Mitochondrion</keyword>
<evidence type="ECO:0000313" key="14">
    <source>
        <dbReference type="Proteomes" id="UP001152649"/>
    </source>
</evidence>
<dbReference type="InterPro" id="IPR052217">
    <property type="entry name" value="Mito/Peroxisomal_Carrier"/>
</dbReference>
<feature type="transmembrane region" description="Helical" evidence="12">
    <location>
        <begin position="12"/>
        <end position="30"/>
    </location>
</feature>
<dbReference type="InterPro" id="IPR023395">
    <property type="entry name" value="MCP_dom_sf"/>
</dbReference>
<organism evidence="13 14">
    <name type="scientific">Penicillium salamii</name>
    <dbReference type="NCBI Taxonomy" id="1612424"/>
    <lineage>
        <taxon>Eukaryota</taxon>
        <taxon>Fungi</taxon>
        <taxon>Dikarya</taxon>
        <taxon>Ascomycota</taxon>
        <taxon>Pezizomycotina</taxon>
        <taxon>Eurotiomycetes</taxon>
        <taxon>Eurotiomycetidae</taxon>
        <taxon>Eurotiales</taxon>
        <taxon>Aspergillaceae</taxon>
        <taxon>Penicillium</taxon>
    </lineage>
</organism>
<evidence type="ECO:0000256" key="11">
    <source>
        <dbReference type="SAM" id="MobiDB-lite"/>
    </source>
</evidence>
<accession>A0A9W4K1C2</accession>
<dbReference type="PANTHER" id="PTHR45939:SF1">
    <property type="entry name" value="MITOCHONDRIAL THIAMINE PYROPHOSPHATE CARRIER 1-RELATED"/>
    <property type="match status" value="1"/>
</dbReference>
<feature type="transmembrane region" description="Helical" evidence="12">
    <location>
        <begin position="196"/>
        <end position="214"/>
    </location>
</feature>
<keyword evidence="14" id="KW-1185">Reference proteome</keyword>
<evidence type="ECO:0000256" key="6">
    <source>
        <dbReference type="ARBA" id="ARBA00022792"/>
    </source>
</evidence>
<comment type="subcellular location">
    <subcellularLocation>
        <location evidence="1">Membrane</location>
        <topology evidence="1">Multi-pass membrane protein</topology>
    </subcellularLocation>
</comment>
<evidence type="ECO:0000256" key="1">
    <source>
        <dbReference type="ARBA" id="ARBA00004141"/>
    </source>
</evidence>
<dbReference type="EMBL" id="CAJVPG010000444">
    <property type="protein sequence ID" value="CAG8423224.1"/>
    <property type="molecule type" value="Genomic_DNA"/>
</dbReference>
<evidence type="ECO:0000256" key="7">
    <source>
        <dbReference type="ARBA" id="ARBA00022989"/>
    </source>
</evidence>